<feature type="compositionally biased region" description="Basic and acidic residues" evidence="2">
    <location>
        <begin position="1"/>
        <end position="17"/>
    </location>
</feature>
<evidence type="ECO:0008006" key="5">
    <source>
        <dbReference type="Google" id="ProtNLM"/>
    </source>
</evidence>
<evidence type="ECO:0000313" key="4">
    <source>
        <dbReference type="Proteomes" id="UP001500051"/>
    </source>
</evidence>
<accession>A0ABP7DUQ5</accession>
<gene>
    <name evidence="3" type="ORF">GCM10022204_31110</name>
</gene>
<evidence type="ECO:0000256" key="2">
    <source>
        <dbReference type="SAM" id="MobiDB-lite"/>
    </source>
</evidence>
<reference evidence="4" key="1">
    <citation type="journal article" date="2019" name="Int. J. Syst. Evol. Microbiol.">
        <title>The Global Catalogue of Microorganisms (GCM) 10K type strain sequencing project: providing services to taxonomists for standard genome sequencing and annotation.</title>
        <authorList>
            <consortium name="The Broad Institute Genomics Platform"/>
            <consortium name="The Broad Institute Genome Sequencing Center for Infectious Disease"/>
            <person name="Wu L."/>
            <person name="Ma J."/>
        </authorList>
    </citation>
    <scope>NUCLEOTIDE SEQUENCE [LARGE SCALE GENOMIC DNA]</scope>
    <source>
        <strain evidence="4">JCM 16548</strain>
    </source>
</reference>
<evidence type="ECO:0000313" key="3">
    <source>
        <dbReference type="EMBL" id="GAA3710460.1"/>
    </source>
</evidence>
<name>A0ABP7DUQ5_9ACTN</name>
<keyword evidence="1" id="KW-0732">Signal</keyword>
<keyword evidence="4" id="KW-1185">Reference proteome</keyword>
<proteinExistence type="predicted"/>
<sequence>MSPPEDADRGGVVDRDPTGPPVTDRRWRRPGLLSSAVALGLVALLSLTAPDLQTPPRQWSAVSVGERGTLRDKSVTVTSVRTTSALELRTQVLSSTGVFVVAGAEVDALVTPIYFRRIRLETRGGLRYDPRSEWIEAQPPLLQPGFTVTGSWVFEVPADRVAGARLLVENEPREFDGFDEGLRIDLALDGGPPRPSALRLDPASIRVTR</sequence>
<dbReference type="Gene3D" id="2.60.40.1240">
    <property type="match status" value="1"/>
</dbReference>
<dbReference type="Proteomes" id="UP001500051">
    <property type="component" value="Unassembled WGS sequence"/>
</dbReference>
<organism evidence="3 4">
    <name type="scientific">Microlunatus aurantiacus</name>
    <dbReference type="NCBI Taxonomy" id="446786"/>
    <lineage>
        <taxon>Bacteria</taxon>
        <taxon>Bacillati</taxon>
        <taxon>Actinomycetota</taxon>
        <taxon>Actinomycetes</taxon>
        <taxon>Propionibacteriales</taxon>
        <taxon>Propionibacteriaceae</taxon>
        <taxon>Microlunatus</taxon>
    </lineage>
</organism>
<protein>
    <recommendedName>
        <fullName evidence="5">DUF4352 domain-containing protein</fullName>
    </recommendedName>
</protein>
<feature type="region of interest" description="Disordered" evidence="2">
    <location>
        <begin position="1"/>
        <end position="27"/>
    </location>
</feature>
<comment type="caution">
    <text evidence="3">The sequence shown here is derived from an EMBL/GenBank/DDBJ whole genome shotgun (WGS) entry which is preliminary data.</text>
</comment>
<dbReference type="InterPro" id="IPR029050">
    <property type="entry name" value="Immunoprotect_excell_Ig-like"/>
</dbReference>
<dbReference type="EMBL" id="BAAAYX010000013">
    <property type="protein sequence ID" value="GAA3710460.1"/>
    <property type="molecule type" value="Genomic_DNA"/>
</dbReference>
<evidence type="ECO:0000256" key="1">
    <source>
        <dbReference type="ARBA" id="ARBA00022729"/>
    </source>
</evidence>